<dbReference type="Pfam" id="PF04233">
    <property type="entry name" value="Phage_Mu_F"/>
    <property type="match status" value="1"/>
</dbReference>
<comment type="caution">
    <text evidence="2">The sequence shown here is derived from an EMBL/GenBank/DDBJ whole genome shotgun (WGS) entry which is preliminary data.</text>
</comment>
<organism evidence="2 3">
    <name type="scientific">Halodurantibacterium flavum</name>
    <dbReference type="NCBI Taxonomy" id="1382802"/>
    <lineage>
        <taxon>Bacteria</taxon>
        <taxon>Pseudomonadati</taxon>
        <taxon>Pseudomonadota</taxon>
        <taxon>Alphaproteobacteria</taxon>
        <taxon>Rhodobacterales</taxon>
        <taxon>Paracoccaceae</taxon>
        <taxon>Halodurantibacterium</taxon>
    </lineage>
</organism>
<dbReference type="InterPro" id="IPR006528">
    <property type="entry name" value="Phage_head_morphogenesis_dom"/>
</dbReference>
<evidence type="ECO:0000313" key="2">
    <source>
        <dbReference type="EMBL" id="MFD1914124.1"/>
    </source>
</evidence>
<feature type="domain" description="Phage head morphogenesis" evidence="1">
    <location>
        <begin position="60"/>
        <end position="178"/>
    </location>
</feature>
<dbReference type="RefSeq" id="WP_390265139.1">
    <property type="nucleotide sequence ID" value="NZ_JBHUGH010000034.1"/>
</dbReference>
<gene>
    <name evidence="2" type="ORF">ACFSGJ_18125</name>
</gene>
<evidence type="ECO:0000313" key="3">
    <source>
        <dbReference type="Proteomes" id="UP001597353"/>
    </source>
</evidence>
<evidence type="ECO:0000259" key="1">
    <source>
        <dbReference type="Pfam" id="PF04233"/>
    </source>
</evidence>
<dbReference type="Proteomes" id="UP001597353">
    <property type="component" value="Unassembled WGS sequence"/>
</dbReference>
<reference evidence="3" key="1">
    <citation type="journal article" date="2019" name="Int. J. Syst. Evol. Microbiol.">
        <title>The Global Catalogue of Microorganisms (GCM) 10K type strain sequencing project: providing services to taxonomists for standard genome sequencing and annotation.</title>
        <authorList>
            <consortium name="The Broad Institute Genomics Platform"/>
            <consortium name="The Broad Institute Genome Sequencing Center for Infectious Disease"/>
            <person name="Wu L."/>
            <person name="Ma J."/>
        </authorList>
    </citation>
    <scope>NUCLEOTIDE SEQUENCE [LARGE SCALE GENOMIC DNA]</scope>
    <source>
        <strain evidence="3">CGMCC 4.7242</strain>
    </source>
</reference>
<name>A0ABW4S9H0_9RHOB</name>
<proteinExistence type="predicted"/>
<dbReference type="EMBL" id="JBHUGH010000034">
    <property type="protein sequence ID" value="MFD1914124.1"/>
    <property type="molecule type" value="Genomic_DNA"/>
</dbReference>
<keyword evidence="3" id="KW-1185">Reference proteome</keyword>
<accession>A0ABW4S9H0</accession>
<sequence length="389" mass="43450">MADPALRAVMARPFAEQVAAYRLRLGNLVPTARWDDISRSAHDRAFMVAGAAKADLLADLAMAVDKAISEGRGLDEFRRDFRGIVERRGWHGWTGEGTAGGEAWRTRTIYRTNASTTYAAGRSAQLREGGYEFWVYKHGGSRDPRPEHLALDGVTQPPDHEFWQKFAPPNGWGCSCYVLGARSARMARRLGGDPEKALPEGWDRIDARTGAPRGIDRGWDYAPGLSAVDAIRDLRPKLDHLPDRPSIDLIQDWLERPAFADWLRDPDGNWPLVRIPEADVKALGLAPSVRVADMSSETVRKQLREHPELTPRDYAQAQQVVSDPSHRVQDGPRSMVYIKEIADAETGGYVLVVKATGTGRGLFLTSFRRLSRDAAERDRTIRRHLRKGV</sequence>
<protein>
    <submittedName>
        <fullName evidence="2">Phage minor head protein</fullName>
    </submittedName>
</protein>